<dbReference type="SUPFAM" id="SSF50729">
    <property type="entry name" value="PH domain-like"/>
    <property type="match status" value="1"/>
</dbReference>
<evidence type="ECO:0000313" key="2">
    <source>
        <dbReference type="EMBL" id="OQR84148.1"/>
    </source>
</evidence>
<reference evidence="2 3" key="1">
    <citation type="journal article" date="2014" name="Genome Biol. Evol.">
        <title>The secreted proteins of Achlya hypogyna and Thraustotheca clavata identify the ancestral oomycete secretome and reveal gene acquisitions by horizontal gene transfer.</title>
        <authorList>
            <person name="Misner I."/>
            <person name="Blouin N."/>
            <person name="Leonard G."/>
            <person name="Richards T.A."/>
            <person name="Lane C.E."/>
        </authorList>
    </citation>
    <scope>NUCLEOTIDE SEQUENCE [LARGE SCALE GENOMIC DNA]</scope>
    <source>
        <strain evidence="2 3">ATCC 48635</strain>
    </source>
</reference>
<gene>
    <name evidence="2" type="ORF">ACHHYP_13846</name>
</gene>
<dbReference type="EMBL" id="JNBR01001929">
    <property type="protein sequence ID" value="OQR84148.1"/>
    <property type="molecule type" value="Genomic_DNA"/>
</dbReference>
<dbReference type="PANTHER" id="PTHR21357">
    <property type="entry name" value="FAM172 FAMILY PROTEIN HOMOLOG CG10038"/>
    <property type="match status" value="1"/>
</dbReference>
<evidence type="ECO:0000259" key="1">
    <source>
        <dbReference type="Pfam" id="PF22749"/>
    </source>
</evidence>
<dbReference type="InterPro" id="IPR053858">
    <property type="entry name" value="Arb2_dom"/>
</dbReference>
<protein>
    <submittedName>
        <fullName evidence="2">Ribosomal protein S6 kinase</fullName>
    </submittedName>
</protein>
<name>A0A1V9YEL9_ACHHY</name>
<sequence>MLRGTLLARSSDGRAWRPHVFELDPHLLIRSLRYADVNGKALGQVILTDRDPWIRIQPPSLRPHCFLLKTTDQRMLLAATSDDAMWRWIDFLLQHQCASLADEDDMTRQSLVVHEHDVLLRQSSSSSLTSSLEMHRESTLDRAHVQLVPPDSELWDLGAAIADLMVERLGMLRIALPHEDALSQCHVYVSENWQRASKLLLLVGSSNGRIPPGIWSRHDVTTLGVERGSMLPYLARAQANGFGTLVLDACTNSNLCSNGVTTFKVPVKGSETPMAHVRFVWTQLLPATQARDVVAIAHGSGGAVLHDFLQAHPPALASLRAVAFLDSIHKPTDDVVGRFLRARAVGWERSVSVPSGQPLVPVAPLRRSDLFDAPVAGWRLSSGPVESPTALVALDAVFRFLEFGLDVNDDDESPGAVSDRWMAMQTRAPPY</sequence>
<evidence type="ECO:0000313" key="3">
    <source>
        <dbReference type="Proteomes" id="UP000243579"/>
    </source>
</evidence>
<dbReference type="PANTHER" id="PTHR21357:SF4">
    <property type="entry name" value="FAM172 FAMILY PROTEIN HOMOLOG CG10038"/>
    <property type="match status" value="1"/>
</dbReference>
<dbReference type="Proteomes" id="UP000243579">
    <property type="component" value="Unassembled WGS sequence"/>
</dbReference>
<proteinExistence type="predicted"/>
<organism evidence="2 3">
    <name type="scientific">Achlya hypogyna</name>
    <name type="common">Oomycete</name>
    <name type="synonym">Protoachlya hypogyna</name>
    <dbReference type="NCBI Taxonomy" id="1202772"/>
    <lineage>
        <taxon>Eukaryota</taxon>
        <taxon>Sar</taxon>
        <taxon>Stramenopiles</taxon>
        <taxon>Oomycota</taxon>
        <taxon>Saprolegniomycetes</taxon>
        <taxon>Saprolegniales</taxon>
        <taxon>Achlyaceae</taxon>
        <taxon>Achlya</taxon>
    </lineage>
</organism>
<dbReference type="STRING" id="1202772.A0A1V9YEL9"/>
<keyword evidence="3" id="KW-1185">Reference proteome</keyword>
<accession>A0A1V9YEL9</accession>
<keyword evidence="2" id="KW-0418">Kinase</keyword>
<feature type="domain" description="Arb2" evidence="1">
    <location>
        <begin position="160"/>
        <end position="347"/>
    </location>
</feature>
<dbReference type="Pfam" id="PF22749">
    <property type="entry name" value="Arb2"/>
    <property type="match status" value="1"/>
</dbReference>
<dbReference type="CDD" id="cd00821">
    <property type="entry name" value="PH"/>
    <property type="match status" value="1"/>
</dbReference>
<dbReference type="InterPro" id="IPR048263">
    <property type="entry name" value="Arb2"/>
</dbReference>
<dbReference type="GO" id="GO:0035197">
    <property type="term" value="F:siRNA binding"/>
    <property type="evidence" value="ECO:0007669"/>
    <property type="project" value="TreeGrafter"/>
</dbReference>
<dbReference type="GO" id="GO:0016301">
    <property type="term" value="F:kinase activity"/>
    <property type="evidence" value="ECO:0007669"/>
    <property type="project" value="UniProtKB-KW"/>
</dbReference>
<dbReference type="AlphaFoldDB" id="A0A1V9YEL9"/>
<keyword evidence="2" id="KW-0808">Transferase</keyword>
<dbReference type="GO" id="GO:0031048">
    <property type="term" value="P:regulatory ncRNA-mediated heterochromatin formation"/>
    <property type="evidence" value="ECO:0007669"/>
    <property type="project" value="TreeGrafter"/>
</dbReference>
<dbReference type="OrthoDB" id="421951at2759"/>
<dbReference type="Gene3D" id="2.30.29.30">
    <property type="entry name" value="Pleckstrin-homology domain (PH domain)/Phosphotyrosine-binding domain (PTB)"/>
    <property type="match status" value="1"/>
</dbReference>
<comment type="caution">
    <text evidence="2">The sequence shown here is derived from an EMBL/GenBank/DDBJ whole genome shotgun (WGS) entry which is preliminary data.</text>
</comment>
<dbReference type="InterPro" id="IPR011993">
    <property type="entry name" value="PH-like_dom_sf"/>
</dbReference>
<dbReference type="GO" id="GO:0005634">
    <property type="term" value="C:nucleus"/>
    <property type="evidence" value="ECO:0007669"/>
    <property type="project" value="TreeGrafter"/>
</dbReference>